<evidence type="ECO:0000256" key="1">
    <source>
        <dbReference type="ARBA" id="ARBA00023125"/>
    </source>
</evidence>
<name>A0A2L2XAK3_9FIRM</name>
<keyword evidence="1 2" id="KW-0238">DNA-binding</keyword>
<comment type="caution">
    <text evidence="4">The sequence shown here is derived from an EMBL/GenBank/DDBJ whole genome shotgun (WGS) entry which is preliminary data.</text>
</comment>
<accession>A0A2L2XAK3</accession>
<evidence type="ECO:0000256" key="2">
    <source>
        <dbReference type="PROSITE-ProRule" id="PRU00335"/>
    </source>
</evidence>
<keyword evidence="5" id="KW-1185">Reference proteome</keyword>
<evidence type="ECO:0000313" key="5">
    <source>
        <dbReference type="Proteomes" id="UP000239549"/>
    </source>
</evidence>
<sequence>MNGFEKRRKSKIEDILSAAYELFRKYGIDNVKITDIAKNAKVSKVSIYNFFGNKDELARQVIFSYMDKKAEEFIDYMKRDLSFKEKFELMYSKKMNSVDELTDGKTEGLADNDLLATPQVQLFLNQYAETKIKPIFIEFIEQGKREGEINNDIPTETILMYIQALHGLLSSSITMNQRIDLGKLYFYGFKGK</sequence>
<feature type="DNA-binding region" description="H-T-H motif" evidence="2">
    <location>
        <begin position="32"/>
        <end position="51"/>
    </location>
</feature>
<dbReference type="SUPFAM" id="SSF46689">
    <property type="entry name" value="Homeodomain-like"/>
    <property type="match status" value="1"/>
</dbReference>
<evidence type="ECO:0000313" key="4">
    <source>
        <dbReference type="EMBL" id="GBF33225.1"/>
    </source>
</evidence>
<dbReference type="InterPro" id="IPR009057">
    <property type="entry name" value="Homeodomain-like_sf"/>
</dbReference>
<dbReference type="RefSeq" id="WP_165792039.1">
    <property type="nucleotide sequence ID" value="NZ_BFAV01000079.1"/>
</dbReference>
<dbReference type="InterPro" id="IPR001647">
    <property type="entry name" value="HTH_TetR"/>
</dbReference>
<dbReference type="AlphaFoldDB" id="A0A2L2XAK3"/>
<dbReference type="InterPro" id="IPR050624">
    <property type="entry name" value="HTH-type_Tx_Regulator"/>
</dbReference>
<reference evidence="5" key="1">
    <citation type="submission" date="2018-02" db="EMBL/GenBank/DDBJ databases">
        <title>Genome sequence of Desulfocucumis palustris strain NAW-5.</title>
        <authorList>
            <person name="Watanabe M."/>
            <person name="Kojima H."/>
            <person name="Fukui M."/>
        </authorList>
    </citation>
    <scope>NUCLEOTIDE SEQUENCE [LARGE SCALE GENOMIC DNA]</scope>
    <source>
        <strain evidence="5">NAW-5</strain>
    </source>
</reference>
<dbReference type="EMBL" id="BFAV01000079">
    <property type="protein sequence ID" value="GBF33225.1"/>
    <property type="molecule type" value="Genomic_DNA"/>
</dbReference>
<dbReference type="PANTHER" id="PTHR43479:SF21">
    <property type="entry name" value="TRANSCRIPTIONAL REGULATOR, TETR FAMILY"/>
    <property type="match status" value="1"/>
</dbReference>
<dbReference type="Pfam" id="PF00440">
    <property type="entry name" value="TetR_N"/>
    <property type="match status" value="1"/>
</dbReference>
<organism evidence="4 5">
    <name type="scientific">Desulfocucumis palustris</name>
    <dbReference type="NCBI Taxonomy" id="1898651"/>
    <lineage>
        <taxon>Bacteria</taxon>
        <taxon>Bacillati</taxon>
        <taxon>Bacillota</taxon>
        <taxon>Clostridia</taxon>
        <taxon>Eubacteriales</taxon>
        <taxon>Desulfocucumaceae</taxon>
        <taxon>Desulfocucumis</taxon>
    </lineage>
</organism>
<dbReference type="Gene3D" id="1.10.357.10">
    <property type="entry name" value="Tetracycline Repressor, domain 2"/>
    <property type="match status" value="1"/>
</dbReference>
<dbReference type="GO" id="GO:0003677">
    <property type="term" value="F:DNA binding"/>
    <property type="evidence" value="ECO:0007669"/>
    <property type="project" value="UniProtKB-UniRule"/>
</dbReference>
<proteinExistence type="predicted"/>
<dbReference type="PROSITE" id="PS50977">
    <property type="entry name" value="HTH_TETR_2"/>
    <property type="match status" value="1"/>
</dbReference>
<gene>
    <name evidence="4" type="ORF">DCCM_2324</name>
</gene>
<dbReference type="PRINTS" id="PR00455">
    <property type="entry name" value="HTHTETR"/>
</dbReference>
<evidence type="ECO:0000259" key="3">
    <source>
        <dbReference type="PROSITE" id="PS50977"/>
    </source>
</evidence>
<protein>
    <submittedName>
        <fullName evidence="4">Transcriptional regulator</fullName>
    </submittedName>
</protein>
<feature type="domain" description="HTH tetR-type" evidence="3">
    <location>
        <begin position="9"/>
        <end position="69"/>
    </location>
</feature>
<dbReference type="PANTHER" id="PTHR43479">
    <property type="entry name" value="ACREF/ENVCD OPERON REPRESSOR-RELATED"/>
    <property type="match status" value="1"/>
</dbReference>
<dbReference type="Proteomes" id="UP000239549">
    <property type="component" value="Unassembled WGS sequence"/>
</dbReference>